<dbReference type="AlphaFoldDB" id="A0AAV7M9E8"/>
<keyword evidence="3" id="KW-1185">Reference proteome</keyword>
<organism evidence="2 3">
    <name type="scientific">Pleurodeles waltl</name>
    <name type="common">Iberian ribbed newt</name>
    <dbReference type="NCBI Taxonomy" id="8319"/>
    <lineage>
        <taxon>Eukaryota</taxon>
        <taxon>Metazoa</taxon>
        <taxon>Chordata</taxon>
        <taxon>Craniata</taxon>
        <taxon>Vertebrata</taxon>
        <taxon>Euteleostomi</taxon>
        <taxon>Amphibia</taxon>
        <taxon>Batrachia</taxon>
        <taxon>Caudata</taxon>
        <taxon>Salamandroidea</taxon>
        <taxon>Salamandridae</taxon>
        <taxon>Pleurodelinae</taxon>
        <taxon>Pleurodeles</taxon>
    </lineage>
</organism>
<dbReference type="EMBL" id="JANPWB010000014">
    <property type="protein sequence ID" value="KAJ1099774.1"/>
    <property type="molecule type" value="Genomic_DNA"/>
</dbReference>
<comment type="caution">
    <text evidence="2">The sequence shown here is derived from an EMBL/GenBank/DDBJ whole genome shotgun (WGS) entry which is preliminary data.</text>
</comment>
<reference evidence="2" key="1">
    <citation type="journal article" date="2022" name="bioRxiv">
        <title>Sequencing and chromosome-scale assembly of the giantPleurodeles waltlgenome.</title>
        <authorList>
            <person name="Brown T."/>
            <person name="Elewa A."/>
            <person name="Iarovenko S."/>
            <person name="Subramanian E."/>
            <person name="Araus A.J."/>
            <person name="Petzold A."/>
            <person name="Susuki M."/>
            <person name="Suzuki K.-i.T."/>
            <person name="Hayashi T."/>
            <person name="Toyoda A."/>
            <person name="Oliveira C."/>
            <person name="Osipova E."/>
            <person name="Leigh N.D."/>
            <person name="Simon A."/>
            <person name="Yun M.H."/>
        </authorList>
    </citation>
    <scope>NUCLEOTIDE SEQUENCE</scope>
    <source>
        <strain evidence="2">20211129_DDA</strain>
        <tissue evidence="2">Liver</tissue>
    </source>
</reference>
<gene>
    <name evidence="2" type="ORF">NDU88_004870</name>
</gene>
<accession>A0AAV7M9E8</accession>
<evidence type="ECO:0000313" key="3">
    <source>
        <dbReference type="Proteomes" id="UP001066276"/>
    </source>
</evidence>
<proteinExistence type="predicted"/>
<sequence>MITGPGRHVSFLRAGPAREGTRRASPLFSPFRTSRAGASVERGVLPPGRCSLVSGDATPPQCRPCFTGRAAVFPTVVSIPVAEEFKAGMFQGASSELSAFLAAAAQPPPPPRARLDKELWG</sequence>
<feature type="region of interest" description="Disordered" evidence="1">
    <location>
        <begin position="1"/>
        <end position="29"/>
    </location>
</feature>
<dbReference type="Proteomes" id="UP001066276">
    <property type="component" value="Chromosome 10"/>
</dbReference>
<name>A0AAV7M9E8_PLEWA</name>
<protein>
    <submittedName>
        <fullName evidence="2">Uncharacterized protein</fullName>
    </submittedName>
</protein>
<evidence type="ECO:0000313" key="2">
    <source>
        <dbReference type="EMBL" id="KAJ1099774.1"/>
    </source>
</evidence>
<evidence type="ECO:0000256" key="1">
    <source>
        <dbReference type="SAM" id="MobiDB-lite"/>
    </source>
</evidence>